<name>A0A7G9V5D1_9CAUD</name>
<keyword evidence="1" id="KW-0540">Nuclease</keyword>
<evidence type="ECO:0000256" key="1">
    <source>
        <dbReference type="ARBA" id="ARBA00022722"/>
    </source>
</evidence>
<dbReference type="InterPro" id="IPR023211">
    <property type="entry name" value="DNA_pol_palm_dom_sf"/>
</dbReference>
<evidence type="ECO:0000313" key="3">
    <source>
        <dbReference type="EMBL" id="QNO01487.1"/>
    </source>
</evidence>
<dbReference type="GO" id="GO:0016787">
    <property type="term" value="F:hydrolase activity"/>
    <property type="evidence" value="ECO:0007669"/>
    <property type="project" value="UniProtKB-KW"/>
</dbReference>
<dbReference type="EMBL" id="MT497224">
    <property type="protein sequence ID" value="QNO01487.1"/>
    <property type="molecule type" value="Genomic_DNA"/>
</dbReference>
<dbReference type="InterPro" id="IPR043502">
    <property type="entry name" value="DNA/RNA_pol_sf"/>
</dbReference>
<proteinExistence type="predicted"/>
<protein>
    <submittedName>
        <fullName evidence="3">DNA polymerase</fullName>
    </submittedName>
</protein>
<dbReference type="GO" id="GO:0004518">
    <property type="term" value="F:nuclease activity"/>
    <property type="evidence" value="ECO:0007669"/>
    <property type="project" value="UniProtKB-KW"/>
</dbReference>
<organism evidence="3 4">
    <name type="scientific">Rheinheimera phage vB_RspM_barba_1-3A</name>
    <dbReference type="NCBI Taxonomy" id="2743846"/>
    <lineage>
        <taxon>Viruses</taxon>
        <taxon>Duplodnaviria</taxon>
        <taxon>Heunggongvirae</taxon>
        <taxon>Uroviricota</taxon>
        <taxon>Caudoviricetes</taxon>
        <taxon>Barbavirus</taxon>
        <taxon>Barbavirus barba18A</taxon>
    </lineage>
</organism>
<keyword evidence="2" id="KW-0378">Hydrolase</keyword>
<dbReference type="SUPFAM" id="SSF56672">
    <property type="entry name" value="DNA/RNA polymerases"/>
    <property type="match status" value="1"/>
</dbReference>
<accession>A0A7G9V5D1</accession>
<evidence type="ECO:0000256" key="2">
    <source>
        <dbReference type="ARBA" id="ARBA00022801"/>
    </source>
</evidence>
<dbReference type="Gene3D" id="3.90.1600.10">
    <property type="entry name" value="Palm domain of DNA polymerase"/>
    <property type="match status" value="1"/>
</dbReference>
<sequence>MHNYWVYDLESYPNIWTCCIADMQERVIKVFEISDRKDQREQLFEYLRDVRRKNGYMVGFNNVGYDYPLLHHLLTNKKSTALDLYNMTCKIIKSGNTDNKWQYVVREKDMFLKQIDLYKIHHYDNRAKATSLKMIEFNNRSDNIEDLPFPVGKKLSDVEKDILIRYNKHDVLETIKFFQVSMEQVDFRHKMVTDYGMNALNYNDTKIGAEYFVMELEKAGIKCYESGKVRQTKRNYIDLVDCIFPYVKFERPEFNAILEWLKRQRITETKGVFSDIPEHELGDVAKYALLATKRVKFKDKPTQKEIDEMLKQYPLGWVEEIELKAKLPKKDGGGFKKAYWFNYRIAESLNVVIDGLCYVYGTGGLHASLEKNVVVSDDEYIIEDEDVSSYYPNLAIKNRVYPEHLGVEFCDIYEYLYNLRKSYDKKSAENAMLKLALNGTYGKSNDQYSPFFDSKFTMAITVNGQLSLCMIVEQLLKLDHCMIIQCNTDGLTFKRKRSDEQKCIDIVKWWEDTTKLALERCDYNKMVIRDVNSYVAVKLDGSLKSKGAYEWKDLPNNKNHSALIVKIAAEKYLSEGADPEEFIRKHDNKYDFMLRTKVSRSSKLVMVGSNGVDHQTQNICRYYISTKGMDLVKVMPPLTETKTEEVWVNHELMDEVVISAKTDIDKYKKKGYTLSHTVETPCEYRRFMVESNWKCKVCNDISEFQWDIDYDYYIERTWKLIEFADGEESLEETE</sequence>
<dbReference type="Proteomes" id="UP000516168">
    <property type="component" value="Segment"/>
</dbReference>
<reference evidence="4" key="1">
    <citation type="submission" date="2020-05" db="EMBL/GenBank/DDBJ databases">
        <title>Genomics and ecology of novel Flavobacterium phages from the Baltic Sea.</title>
        <authorList>
            <person name="Hoetzinger M."/>
            <person name="Nilsson E."/>
            <person name="Holmfeldt K."/>
        </authorList>
    </citation>
    <scope>NUCLEOTIDE SEQUENCE [LARGE SCALE GENOMIC DNA]</scope>
</reference>
<gene>
    <name evidence="3" type="ORF">barba13A_phanotate136</name>
</gene>
<evidence type="ECO:0000313" key="4">
    <source>
        <dbReference type="Proteomes" id="UP000516168"/>
    </source>
</evidence>